<evidence type="ECO:0000313" key="2">
    <source>
        <dbReference type="Proteomes" id="UP001229486"/>
    </source>
</evidence>
<comment type="caution">
    <text evidence="1">The sequence shown here is derived from an EMBL/GenBank/DDBJ whole genome shotgun (WGS) entry which is preliminary data.</text>
</comment>
<accession>A0AB73IL02</accession>
<name>A0AB73IL02_9BURK</name>
<dbReference type="RefSeq" id="WP_204523669.1">
    <property type="nucleotide sequence ID" value="NZ_JAURTK010000012.1"/>
</dbReference>
<sequence length="61" mass="6756">MKLKHDMYARTEAVTVSVRPATRRTGTVHSYVLNGTLLRDVLVGGKWVTHHASIPLESRAA</sequence>
<organism evidence="1 2">
    <name type="scientific">Paraburkholderia caledonica</name>
    <dbReference type="NCBI Taxonomy" id="134536"/>
    <lineage>
        <taxon>Bacteria</taxon>
        <taxon>Pseudomonadati</taxon>
        <taxon>Pseudomonadota</taxon>
        <taxon>Betaproteobacteria</taxon>
        <taxon>Burkholderiales</taxon>
        <taxon>Burkholderiaceae</taxon>
        <taxon>Paraburkholderia</taxon>
    </lineage>
</organism>
<evidence type="ECO:0000313" key="1">
    <source>
        <dbReference type="EMBL" id="MDP9650695.1"/>
    </source>
</evidence>
<reference evidence="1" key="1">
    <citation type="submission" date="2023-07" db="EMBL/GenBank/DDBJ databases">
        <title>Sorghum-associated microbial communities from plants grown in Nebraska, USA.</title>
        <authorList>
            <person name="Schachtman D."/>
        </authorList>
    </citation>
    <scope>NUCLEOTIDE SEQUENCE</scope>
    <source>
        <strain evidence="1">DS1061</strain>
    </source>
</reference>
<proteinExistence type="predicted"/>
<dbReference type="Proteomes" id="UP001229486">
    <property type="component" value="Unassembled WGS sequence"/>
</dbReference>
<protein>
    <submittedName>
        <fullName evidence="1">Uncharacterized protein</fullName>
    </submittedName>
</protein>
<dbReference type="AlphaFoldDB" id="A0AB73IL02"/>
<dbReference type="EMBL" id="JAURTK010000012">
    <property type="protein sequence ID" value="MDP9650695.1"/>
    <property type="molecule type" value="Genomic_DNA"/>
</dbReference>
<gene>
    <name evidence="1" type="ORF">J2793_006169</name>
</gene>